<dbReference type="InterPro" id="IPR011400">
    <property type="entry name" value="EIF3B"/>
</dbReference>
<comment type="caution">
    <text evidence="7">The sequence shown here is derived from an EMBL/GenBank/DDBJ whole genome shotgun (WGS) entry which is preliminary data.</text>
</comment>
<evidence type="ECO:0000256" key="4">
    <source>
        <dbReference type="ARBA" id="ARBA00022884"/>
    </source>
</evidence>
<keyword evidence="5" id="KW-0648">Protein biosynthesis</keyword>
<evidence type="ECO:0000256" key="2">
    <source>
        <dbReference type="ARBA" id="ARBA00022540"/>
    </source>
</evidence>
<dbReference type="AlphaFoldDB" id="A0A2G8KUC8"/>
<name>A0A2G8KUC8_STIJA</name>
<evidence type="ECO:0000259" key="6">
    <source>
        <dbReference type="Pfam" id="PF08662"/>
    </source>
</evidence>
<evidence type="ECO:0000313" key="8">
    <source>
        <dbReference type="Proteomes" id="UP000230750"/>
    </source>
</evidence>
<keyword evidence="8" id="KW-1185">Reference proteome</keyword>
<evidence type="ECO:0000256" key="5">
    <source>
        <dbReference type="ARBA" id="ARBA00022917"/>
    </source>
</evidence>
<dbReference type="GO" id="GO:0031369">
    <property type="term" value="F:translation initiation factor binding"/>
    <property type="evidence" value="ECO:0007669"/>
    <property type="project" value="InterPro"/>
</dbReference>
<reference evidence="7 8" key="1">
    <citation type="journal article" date="2017" name="PLoS Biol.">
        <title>The sea cucumber genome provides insights into morphological evolution and visceral regeneration.</title>
        <authorList>
            <person name="Zhang X."/>
            <person name="Sun L."/>
            <person name="Yuan J."/>
            <person name="Sun Y."/>
            <person name="Gao Y."/>
            <person name="Zhang L."/>
            <person name="Li S."/>
            <person name="Dai H."/>
            <person name="Hamel J.F."/>
            <person name="Liu C."/>
            <person name="Yu Y."/>
            <person name="Liu S."/>
            <person name="Lin W."/>
            <person name="Guo K."/>
            <person name="Jin S."/>
            <person name="Xu P."/>
            <person name="Storey K.B."/>
            <person name="Huan P."/>
            <person name="Zhang T."/>
            <person name="Zhou Y."/>
            <person name="Zhang J."/>
            <person name="Lin C."/>
            <person name="Li X."/>
            <person name="Xing L."/>
            <person name="Huo D."/>
            <person name="Sun M."/>
            <person name="Wang L."/>
            <person name="Mercier A."/>
            <person name="Li F."/>
            <person name="Yang H."/>
            <person name="Xiang J."/>
        </authorList>
    </citation>
    <scope>NUCLEOTIDE SEQUENCE [LARGE SCALE GENOMIC DNA]</scope>
    <source>
        <strain evidence="7">Shaxun</strain>
        <tissue evidence="7">Muscle</tissue>
    </source>
</reference>
<organism evidence="7 8">
    <name type="scientific">Stichopus japonicus</name>
    <name type="common">Sea cucumber</name>
    <dbReference type="NCBI Taxonomy" id="307972"/>
    <lineage>
        <taxon>Eukaryota</taxon>
        <taxon>Metazoa</taxon>
        <taxon>Echinodermata</taxon>
        <taxon>Eleutherozoa</taxon>
        <taxon>Echinozoa</taxon>
        <taxon>Holothuroidea</taxon>
        <taxon>Aspidochirotacea</taxon>
        <taxon>Aspidochirotida</taxon>
        <taxon>Stichopodidae</taxon>
        <taxon>Apostichopus</taxon>
    </lineage>
</organism>
<dbReference type="InterPro" id="IPR013979">
    <property type="entry name" value="TIF_beta_prop-like"/>
</dbReference>
<keyword evidence="2 7" id="KW-0396">Initiation factor</keyword>
<evidence type="ECO:0000256" key="3">
    <source>
        <dbReference type="ARBA" id="ARBA00022574"/>
    </source>
</evidence>
<dbReference type="PANTHER" id="PTHR14068">
    <property type="entry name" value="EUKARYOTIC TRANSLATION INITIATION FACTOR 3 EIF3 -RELATED"/>
    <property type="match status" value="1"/>
</dbReference>
<evidence type="ECO:0000256" key="1">
    <source>
        <dbReference type="ARBA" id="ARBA00022490"/>
    </source>
</evidence>
<accession>A0A2G8KUC8</accession>
<feature type="domain" description="Translation initiation factor beta propellor-like" evidence="6">
    <location>
        <begin position="1"/>
        <end position="80"/>
    </location>
</feature>
<dbReference type="EMBL" id="MRZV01000363">
    <property type="protein sequence ID" value="PIK51604.1"/>
    <property type="molecule type" value="Genomic_DNA"/>
</dbReference>
<dbReference type="GO" id="GO:0003723">
    <property type="term" value="F:RNA binding"/>
    <property type="evidence" value="ECO:0007669"/>
    <property type="project" value="UniProtKB-KW"/>
</dbReference>
<dbReference type="STRING" id="307972.A0A2G8KUC8"/>
<dbReference type="PANTHER" id="PTHR14068:SF0">
    <property type="entry name" value="EUKARYOTIC TRANSLATION INITIATION FACTOR 3 SUBUNIT B"/>
    <property type="match status" value="1"/>
</dbReference>
<dbReference type="GO" id="GO:0003743">
    <property type="term" value="F:translation initiation factor activity"/>
    <property type="evidence" value="ECO:0007669"/>
    <property type="project" value="UniProtKB-KW"/>
</dbReference>
<sequence length="118" mass="14017">MNGYFEFIDTNDMTVMNSREHFMATDVEWDPSGRYVVTGVSWWSHKSDQLFSTFSGRQCLLGVNFQGKLLQKCAREKFCQLLWRPRPKSLLDKEQVKEIKKNMKVYTKQFELKIVRPD</sequence>
<evidence type="ECO:0000313" key="7">
    <source>
        <dbReference type="EMBL" id="PIK51604.1"/>
    </source>
</evidence>
<dbReference type="OrthoDB" id="10250414at2759"/>
<dbReference type="Proteomes" id="UP000230750">
    <property type="component" value="Unassembled WGS sequence"/>
</dbReference>
<proteinExistence type="predicted"/>
<dbReference type="Pfam" id="PF08662">
    <property type="entry name" value="eIF2A"/>
    <property type="match status" value="1"/>
</dbReference>
<keyword evidence="3" id="KW-0853">WD repeat</keyword>
<keyword evidence="1" id="KW-0963">Cytoplasm</keyword>
<keyword evidence="4" id="KW-0694">RNA-binding</keyword>
<gene>
    <name evidence="7" type="ORF">BSL78_11476</name>
</gene>
<dbReference type="GO" id="GO:0005852">
    <property type="term" value="C:eukaryotic translation initiation factor 3 complex"/>
    <property type="evidence" value="ECO:0007669"/>
    <property type="project" value="InterPro"/>
</dbReference>
<protein>
    <submittedName>
        <fullName evidence="7">Putative eukaryotic translation initiation factor 3 subunit B</fullName>
    </submittedName>
</protein>